<accession>A0A0A9G072</accession>
<reference evidence="1" key="1">
    <citation type="submission" date="2014-09" db="EMBL/GenBank/DDBJ databases">
        <authorList>
            <person name="Magalhaes I.L.F."/>
            <person name="Oliveira U."/>
            <person name="Santos F.R."/>
            <person name="Vidigal T.H.D.A."/>
            <person name="Brescovit A.D."/>
            <person name="Santos A.J."/>
        </authorList>
    </citation>
    <scope>NUCLEOTIDE SEQUENCE</scope>
    <source>
        <tissue evidence="1">Shoot tissue taken approximately 20 cm above the soil surface</tissue>
    </source>
</reference>
<evidence type="ECO:0000313" key="1">
    <source>
        <dbReference type="EMBL" id="JAE16874.1"/>
    </source>
</evidence>
<proteinExistence type="predicted"/>
<organism evidence="1">
    <name type="scientific">Arundo donax</name>
    <name type="common">Giant reed</name>
    <name type="synonym">Donax arundinaceus</name>
    <dbReference type="NCBI Taxonomy" id="35708"/>
    <lineage>
        <taxon>Eukaryota</taxon>
        <taxon>Viridiplantae</taxon>
        <taxon>Streptophyta</taxon>
        <taxon>Embryophyta</taxon>
        <taxon>Tracheophyta</taxon>
        <taxon>Spermatophyta</taxon>
        <taxon>Magnoliopsida</taxon>
        <taxon>Liliopsida</taxon>
        <taxon>Poales</taxon>
        <taxon>Poaceae</taxon>
        <taxon>PACMAD clade</taxon>
        <taxon>Arundinoideae</taxon>
        <taxon>Arundineae</taxon>
        <taxon>Arundo</taxon>
    </lineage>
</organism>
<protein>
    <submittedName>
        <fullName evidence="1">Uncharacterized protein</fullName>
    </submittedName>
</protein>
<reference evidence="1" key="2">
    <citation type="journal article" date="2015" name="Data Brief">
        <title>Shoot transcriptome of the giant reed, Arundo donax.</title>
        <authorList>
            <person name="Barrero R.A."/>
            <person name="Guerrero F.D."/>
            <person name="Moolhuijzen P."/>
            <person name="Goolsby J.A."/>
            <person name="Tidwell J."/>
            <person name="Bellgard S.E."/>
            <person name="Bellgard M.I."/>
        </authorList>
    </citation>
    <scope>NUCLEOTIDE SEQUENCE</scope>
    <source>
        <tissue evidence="1">Shoot tissue taken approximately 20 cm above the soil surface</tissue>
    </source>
</reference>
<name>A0A0A9G072_ARUDO</name>
<dbReference type="AlphaFoldDB" id="A0A0A9G072"/>
<dbReference type="EMBL" id="GBRH01181022">
    <property type="protein sequence ID" value="JAE16874.1"/>
    <property type="molecule type" value="Transcribed_RNA"/>
</dbReference>
<sequence length="45" mass="5532">MILIQRDACLSSIRERLVQAQDFAEKFYNHLHRDLLFEVWDWVLI</sequence>